<feature type="transmembrane region" description="Helical" evidence="1">
    <location>
        <begin position="135"/>
        <end position="155"/>
    </location>
</feature>
<dbReference type="STRING" id="157687.HMPREF3180_01276"/>
<evidence type="ECO:0000313" key="3">
    <source>
        <dbReference type="Proteomes" id="UP000070483"/>
    </source>
</evidence>
<evidence type="ECO:0000256" key="1">
    <source>
        <dbReference type="SAM" id="Phobius"/>
    </source>
</evidence>
<gene>
    <name evidence="2" type="ORF">HMPREF3180_01276</name>
</gene>
<keyword evidence="1" id="KW-0812">Transmembrane</keyword>
<reference evidence="3" key="1">
    <citation type="submission" date="2016-01" db="EMBL/GenBank/DDBJ databases">
        <authorList>
            <person name="Mitreva M."/>
            <person name="Pepin K.H."/>
            <person name="Mihindukulasuriya K.A."/>
            <person name="Fulton R."/>
            <person name="Fronick C."/>
            <person name="O'Laughlin M."/>
            <person name="Miner T."/>
            <person name="Herter B."/>
            <person name="Rosa B.A."/>
            <person name="Cordes M."/>
            <person name="Tomlinson C."/>
            <person name="Wollam A."/>
            <person name="Palsikar V.B."/>
            <person name="Mardis E.R."/>
            <person name="Wilson R.K."/>
        </authorList>
    </citation>
    <scope>NUCLEOTIDE SEQUENCE [LARGE SCALE GENOMIC DNA]</scope>
    <source>
        <strain evidence="3">KA00185</strain>
    </source>
</reference>
<evidence type="ECO:0000313" key="2">
    <source>
        <dbReference type="EMBL" id="KXB64637.1"/>
    </source>
</evidence>
<sequence length="183" mass="20356">MTLSSEFLKAVSERNINGVRTQIYTSFTVSPKSNEGEEMVKYAEENIGNALYKEQDNQKLDLNVANWTEEYYKQLLKDLMFNFSRERMNLLRKVRKHLFAGKTVNSNRSKTNNGNTTNKSSVRFQKTTNNRSNSINYKQTGMVVAGVGGVLLLSGLVTKSFVVGAVGGAVLVAGGIILFNDNN</sequence>
<dbReference type="OrthoDB" id="82362at2"/>
<organism evidence="2 3">
    <name type="scientific">Leptotrichia wadei</name>
    <dbReference type="NCBI Taxonomy" id="157687"/>
    <lineage>
        <taxon>Bacteria</taxon>
        <taxon>Fusobacteriati</taxon>
        <taxon>Fusobacteriota</taxon>
        <taxon>Fusobacteriia</taxon>
        <taxon>Fusobacteriales</taxon>
        <taxon>Leptotrichiaceae</taxon>
        <taxon>Leptotrichia</taxon>
    </lineage>
</organism>
<feature type="transmembrane region" description="Helical" evidence="1">
    <location>
        <begin position="161"/>
        <end position="179"/>
    </location>
</feature>
<keyword evidence="1" id="KW-1133">Transmembrane helix</keyword>
<accession>A0A134AAA5</accession>
<keyword evidence="3" id="KW-1185">Reference proteome</keyword>
<keyword evidence="1" id="KW-0472">Membrane</keyword>
<dbReference type="RefSeq" id="WP_060917989.1">
    <property type="nucleotide sequence ID" value="NZ_KQ960077.1"/>
</dbReference>
<comment type="caution">
    <text evidence="2">The sequence shown here is derived from an EMBL/GenBank/DDBJ whole genome shotgun (WGS) entry which is preliminary data.</text>
</comment>
<dbReference type="PATRIC" id="fig|157687.3.peg.1271"/>
<name>A0A134AAA5_9FUSO</name>
<dbReference type="EMBL" id="LSDD01000095">
    <property type="protein sequence ID" value="KXB64637.1"/>
    <property type="molecule type" value="Genomic_DNA"/>
</dbReference>
<dbReference type="AlphaFoldDB" id="A0A134AAA5"/>
<dbReference type="Proteomes" id="UP000070483">
    <property type="component" value="Unassembled WGS sequence"/>
</dbReference>
<protein>
    <submittedName>
        <fullName evidence="2">Uncharacterized protein</fullName>
    </submittedName>
</protein>
<proteinExistence type="predicted"/>